<dbReference type="SUPFAM" id="SSF51735">
    <property type="entry name" value="NAD(P)-binding Rossmann-fold domains"/>
    <property type="match status" value="1"/>
</dbReference>
<sequence length="680" mass="72178">MRSSFSIKAAGIALLSLANAQDVSENLAGAIADYDSLSLFRSLLGAAPQVLAETLSGQGSNVTILIPTDNAIKSYLKDSSISDVTELNQTMLQVFFSYHSMAASLSSTDFDDSRGLSVPTLLKSEEFNNRTAGPQIQSQFGNSADGQVVFASRVQKGKRADGDISGAIVNLRAGEEQNIKMTAVDGSWGEKNASRFQIVDKVLLPPLSCSKTVQAADDKRLTALNGALIKAGLWPALDASKNVTCLAPSTQAFKDAGSPDVELSKEDLGGALLAHTLNEVTYSNYLRDGQVIGTLNKTEVRVRIIDNEIFFNNAKVIEANVLTNNGLIHILDSVIQAGGKPSETSTGTSTAETASATSSGSEPTGSSATVSPDNGNSGSRLSIDFGMLSVLVAAFCLERVYGIAWVPGGCVPFYKDETMSTPKVALVTAASSGLGAAIARMLAVDLGMNVIINFNSNESRAKELVQTLEAECDKKHPGSNISIQAIQADTCDKLQIKTLVDEAASRFGGRLDVVISNVGWTKMRQFSDIDDNVNEDDWDRCYVANVKSHLWLFHAVKRYLEESNEREAGVPVFVSTASLAGVIPSGSSVPYAVTKSAQIHLGKCLAKIAAPSIRVNTISPGILLTEWGLSFPAERLESARNTNKLGRFATVEDVAEQVKAFVVSKSVTGQNGVIDAGFSL</sequence>
<dbReference type="InterPro" id="IPR052178">
    <property type="entry name" value="Sec_Metab_Biosynth_SDR"/>
</dbReference>
<evidence type="ECO:0000256" key="5">
    <source>
        <dbReference type="SAM" id="SignalP"/>
    </source>
</evidence>
<dbReference type="Gene3D" id="3.40.50.720">
    <property type="entry name" value="NAD(P)-binding Rossmann-like Domain"/>
    <property type="match status" value="1"/>
</dbReference>
<dbReference type="PRINTS" id="PR00081">
    <property type="entry name" value="GDHRDH"/>
</dbReference>
<keyword evidence="2" id="KW-0521">NADP</keyword>
<dbReference type="Pfam" id="PF02469">
    <property type="entry name" value="Fasciclin"/>
    <property type="match status" value="2"/>
</dbReference>
<dbReference type="InterPro" id="IPR036378">
    <property type="entry name" value="FAS1_dom_sf"/>
</dbReference>
<gene>
    <name evidence="7" type="ORF">FPHYL_906</name>
</gene>
<comment type="caution">
    <text evidence="7">The sequence shown here is derived from an EMBL/GenBank/DDBJ whole genome shotgun (WGS) entry which is preliminary data.</text>
</comment>
<comment type="similarity">
    <text evidence="1">Belongs to the short-chain dehydrogenases/reductases (SDR) family.</text>
</comment>
<evidence type="ECO:0000256" key="3">
    <source>
        <dbReference type="ARBA" id="ARBA00023002"/>
    </source>
</evidence>
<dbReference type="InterPro" id="IPR000782">
    <property type="entry name" value="FAS1_domain"/>
</dbReference>
<dbReference type="InterPro" id="IPR036291">
    <property type="entry name" value="NAD(P)-bd_dom_sf"/>
</dbReference>
<feature type="domain" description="FAS1" evidence="6">
    <location>
        <begin position="208"/>
        <end position="335"/>
    </location>
</feature>
<feature type="domain" description="FAS1" evidence="6">
    <location>
        <begin position="24"/>
        <end position="203"/>
    </location>
</feature>
<dbReference type="PANTHER" id="PTHR43618">
    <property type="entry name" value="7-ALPHA-HYDROXYSTEROID DEHYDROGENASE"/>
    <property type="match status" value="1"/>
</dbReference>
<evidence type="ECO:0000259" key="6">
    <source>
        <dbReference type="PROSITE" id="PS50213"/>
    </source>
</evidence>
<evidence type="ECO:0000256" key="2">
    <source>
        <dbReference type="ARBA" id="ARBA00022857"/>
    </source>
</evidence>
<evidence type="ECO:0000313" key="7">
    <source>
        <dbReference type="EMBL" id="KAF5570815.1"/>
    </source>
</evidence>
<reference evidence="7 8" key="1">
    <citation type="submission" date="2020-05" db="EMBL/GenBank/DDBJ databases">
        <title>Identification and distribution of gene clusters putatively required for synthesis of sphingolipid metabolism inhibitors in phylogenetically diverse species of the filamentous fungus Fusarium.</title>
        <authorList>
            <person name="Kim H.-S."/>
            <person name="Busman M."/>
            <person name="Brown D.W."/>
            <person name="Divon H."/>
            <person name="Uhlig S."/>
            <person name="Proctor R.H."/>
        </authorList>
    </citation>
    <scope>NUCLEOTIDE SEQUENCE [LARGE SCALE GENOMIC DNA]</scope>
    <source>
        <strain evidence="7 8">NRRL 13617</strain>
    </source>
</reference>
<dbReference type="SMART" id="SM00554">
    <property type="entry name" value="FAS1"/>
    <property type="match status" value="1"/>
</dbReference>
<dbReference type="EMBL" id="JAAOAQ010000026">
    <property type="protein sequence ID" value="KAF5570815.1"/>
    <property type="molecule type" value="Genomic_DNA"/>
</dbReference>
<keyword evidence="5" id="KW-0732">Signal</keyword>
<organism evidence="7 8">
    <name type="scientific">Fusarium phyllophilum</name>
    <dbReference type="NCBI Taxonomy" id="47803"/>
    <lineage>
        <taxon>Eukaryota</taxon>
        <taxon>Fungi</taxon>
        <taxon>Dikarya</taxon>
        <taxon>Ascomycota</taxon>
        <taxon>Pezizomycotina</taxon>
        <taxon>Sordariomycetes</taxon>
        <taxon>Hypocreomycetidae</taxon>
        <taxon>Hypocreales</taxon>
        <taxon>Nectriaceae</taxon>
        <taxon>Fusarium</taxon>
        <taxon>Fusarium fujikuroi species complex</taxon>
    </lineage>
</organism>
<feature type="region of interest" description="Disordered" evidence="4">
    <location>
        <begin position="339"/>
        <end position="374"/>
    </location>
</feature>
<dbReference type="PROSITE" id="PS50213">
    <property type="entry name" value="FAS1"/>
    <property type="match status" value="2"/>
</dbReference>
<evidence type="ECO:0000256" key="1">
    <source>
        <dbReference type="ARBA" id="ARBA00006484"/>
    </source>
</evidence>
<dbReference type="Gene3D" id="2.30.180.10">
    <property type="entry name" value="FAS1 domain"/>
    <property type="match status" value="2"/>
</dbReference>
<name>A0A8H5KF01_9HYPO</name>
<evidence type="ECO:0000256" key="4">
    <source>
        <dbReference type="SAM" id="MobiDB-lite"/>
    </source>
</evidence>
<protein>
    <submittedName>
        <fullName evidence="7">Transforming growth factor-beta-induced ig-h3</fullName>
    </submittedName>
</protein>
<dbReference type="PANTHER" id="PTHR43618:SF13">
    <property type="entry name" value="CHAIN DEHYDROGENASE, PUTATIVE (AFU_ORTHOLOGUE AFUA_1G17650)-RELATED"/>
    <property type="match status" value="1"/>
</dbReference>
<feature type="chain" id="PRO_5034361915" evidence="5">
    <location>
        <begin position="21"/>
        <end position="680"/>
    </location>
</feature>
<feature type="signal peptide" evidence="5">
    <location>
        <begin position="1"/>
        <end position="20"/>
    </location>
</feature>
<proteinExistence type="inferred from homology"/>
<dbReference type="CDD" id="cd05233">
    <property type="entry name" value="SDR_c"/>
    <property type="match status" value="1"/>
</dbReference>
<dbReference type="InterPro" id="IPR002347">
    <property type="entry name" value="SDR_fam"/>
</dbReference>
<dbReference type="Pfam" id="PF00106">
    <property type="entry name" value="adh_short"/>
    <property type="match status" value="1"/>
</dbReference>
<accession>A0A8H5KF01</accession>
<dbReference type="Proteomes" id="UP000582016">
    <property type="component" value="Unassembled WGS sequence"/>
</dbReference>
<dbReference type="SUPFAM" id="SSF82153">
    <property type="entry name" value="FAS1 domain"/>
    <property type="match status" value="2"/>
</dbReference>
<keyword evidence="3" id="KW-0560">Oxidoreductase</keyword>
<dbReference type="AlphaFoldDB" id="A0A8H5KF01"/>
<dbReference type="OrthoDB" id="286301at2759"/>
<feature type="compositionally biased region" description="Low complexity" evidence="4">
    <location>
        <begin position="341"/>
        <end position="369"/>
    </location>
</feature>
<evidence type="ECO:0000313" key="8">
    <source>
        <dbReference type="Proteomes" id="UP000582016"/>
    </source>
</evidence>
<keyword evidence="8" id="KW-1185">Reference proteome</keyword>
<dbReference type="GO" id="GO:0016491">
    <property type="term" value="F:oxidoreductase activity"/>
    <property type="evidence" value="ECO:0007669"/>
    <property type="project" value="UniProtKB-KW"/>
</dbReference>